<reference evidence="2" key="1">
    <citation type="journal article" date="2016" name="Nature">
        <title>Genome evolution in the allotetraploid frog Xenopus laevis.</title>
        <authorList>
            <person name="Session A.M."/>
            <person name="Uno Y."/>
            <person name="Kwon T."/>
            <person name="Chapman J.A."/>
            <person name="Toyoda A."/>
            <person name="Takahashi S."/>
            <person name="Fukui A."/>
            <person name="Hikosaka A."/>
            <person name="Suzuki A."/>
            <person name="Kondo M."/>
            <person name="van Heeringen S.J."/>
            <person name="Quigley I."/>
            <person name="Heinz S."/>
            <person name="Ogino H."/>
            <person name="Ochi H."/>
            <person name="Hellsten U."/>
            <person name="Lyons J.B."/>
            <person name="Simakov O."/>
            <person name="Putnam N."/>
            <person name="Stites J."/>
            <person name="Kuroki Y."/>
            <person name="Tanaka T."/>
            <person name="Michiue T."/>
            <person name="Watanabe M."/>
            <person name="Bogdanovic O."/>
            <person name="Lister R."/>
            <person name="Georgiou G."/>
            <person name="Paranjpe S.S."/>
            <person name="van Kruijsbergen I."/>
            <person name="Shu S."/>
            <person name="Carlson J."/>
            <person name="Kinoshita T."/>
            <person name="Ohta Y."/>
            <person name="Mawaribuchi S."/>
            <person name="Jenkins J."/>
            <person name="Grimwood J."/>
            <person name="Schmutz J."/>
            <person name="Mitros T."/>
            <person name="Mozaffari S.V."/>
            <person name="Suzuki Y."/>
            <person name="Haramoto Y."/>
            <person name="Yamamoto T.S."/>
            <person name="Takagi C."/>
            <person name="Heald R."/>
            <person name="Miller K."/>
            <person name="Haudenschild C."/>
            <person name="Kitzman J."/>
            <person name="Nakayama T."/>
            <person name="Izutsu Y."/>
            <person name="Robert J."/>
            <person name="Fortriede J."/>
            <person name="Burns K."/>
            <person name="Lotay V."/>
            <person name="Karimi K."/>
            <person name="Yasuoka Y."/>
            <person name="Dichmann D.S."/>
            <person name="Flajnik M.F."/>
            <person name="Houston D.W."/>
            <person name="Shendure J."/>
            <person name="DuPasquier L."/>
            <person name="Vize P.D."/>
            <person name="Zorn A.M."/>
            <person name="Ito M."/>
            <person name="Marcotte E.M."/>
            <person name="Wallingford J.B."/>
            <person name="Ito Y."/>
            <person name="Asashima M."/>
            <person name="Ueno N."/>
            <person name="Matsuda Y."/>
            <person name="Veenstra G.J."/>
            <person name="Fujiyama A."/>
            <person name="Harland R.M."/>
            <person name="Taira M."/>
            <person name="Rokhsar D.S."/>
        </authorList>
    </citation>
    <scope>NUCLEOTIDE SEQUENCE [LARGE SCALE GENOMIC DNA]</scope>
    <source>
        <strain evidence="2">J</strain>
    </source>
</reference>
<evidence type="ECO:0000313" key="2">
    <source>
        <dbReference type="Proteomes" id="UP000694892"/>
    </source>
</evidence>
<sequence length="81" mass="9480">MLWEMGGSTLTDTHMPSLTLTQSNTMLQHTDTDTTMTVSSYAYLRKCAKILVLEHFNNKTNHRKEVMAFRSFREHRNCKNK</sequence>
<name>A0A974CQG0_XENLA</name>
<evidence type="ECO:0000313" key="1">
    <source>
        <dbReference type="EMBL" id="OCT77708.1"/>
    </source>
</evidence>
<dbReference type="EMBL" id="CM004475">
    <property type="protein sequence ID" value="OCT77708.1"/>
    <property type="molecule type" value="Genomic_DNA"/>
</dbReference>
<proteinExistence type="predicted"/>
<gene>
    <name evidence="1" type="ORF">XELAEV_18028802mg</name>
</gene>
<dbReference type="Proteomes" id="UP000694892">
    <property type="component" value="Chromosome 5S"/>
</dbReference>
<dbReference type="AlphaFoldDB" id="A0A974CQG0"/>
<organism evidence="1 2">
    <name type="scientific">Xenopus laevis</name>
    <name type="common">African clawed frog</name>
    <dbReference type="NCBI Taxonomy" id="8355"/>
    <lineage>
        <taxon>Eukaryota</taxon>
        <taxon>Metazoa</taxon>
        <taxon>Chordata</taxon>
        <taxon>Craniata</taxon>
        <taxon>Vertebrata</taxon>
        <taxon>Euteleostomi</taxon>
        <taxon>Amphibia</taxon>
        <taxon>Batrachia</taxon>
        <taxon>Anura</taxon>
        <taxon>Pipoidea</taxon>
        <taxon>Pipidae</taxon>
        <taxon>Xenopodinae</taxon>
        <taxon>Xenopus</taxon>
        <taxon>Xenopus</taxon>
    </lineage>
</organism>
<accession>A0A974CQG0</accession>
<protein>
    <submittedName>
        <fullName evidence="1">Uncharacterized protein</fullName>
    </submittedName>
</protein>